<name>A0A5J4Z9G7_PORPP</name>
<feature type="compositionally biased region" description="Low complexity" evidence="6">
    <location>
        <begin position="245"/>
        <end position="263"/>
    </location>
</feature>
<feature type="domain" description="ER membrane protein complex subunit 7 beta-sandwich" evidence="8">
    <location>
        <begin position="56"/>
        <end position="175"/>
    </location>
</feature>
<dbReference type="GO" id="GO:0072546">
    <property type="term" value="C:EMC complex"/>
    <property type="evidence" value="ECO:0007669"/>
    <property type="project" value="TreeGrafter"/>
</dbReference>
<organism evidence="9 10">
    <name type="scientific">Porphyridium purpureum</name>
    <name type="common">Red alga</name>
    <name type="synonym">Porphyridium cruentum</name>
    <dbReference type="NCBI Taxonomy" id="35688"/>
    <lineage>
        <taxon>Eukaryota</taxon>
        <taxon>Rhodophyta</taxon>
        <taxon>Bangiophyceae</taxon>
        <taxon>Porphyridiales</taxon>
        <taxon>Porphyridiaceae</taxon>
        <taxon>Porphyridium</taxon>
    </lineage>
</organism>
<feature type="transmembrane region" description="Helical" evidence="7">
    <location>
        <begin position="172"/>
        <end position="190"/>
    </location>
</feature>
<evidence type="ECO:0000256" key="4">
    <source>
        <dbReference type="ARBA" id="ARBA00022989"/>
    </source>
</evidence>
<comment type="caution">
    <text evidence="9">The sequence shown here is derived from an EMBL/GenBank/DDBJ whole genome shotgun (WGS) entry which is preliminary data.</text>
</comment>
<dbReference type="PANTHER" id="PTHR13605">
    <property type="entry name" value="ER MEMBRANE PROTEIN COMPLEX SUBUNIT 7"/>
    <property type="match status" value="1"/>
</dbReference>
<evidence type="ECO:0000313" key="10">
    <source>
        <dbReference type="Proteomes" id="UP000324585"/>
    </source>
</evidence>
<feature type="region of interest" description="Disordered" evidence="6">
    <location>
        <begin position="227"/>
        <end position="276"/>
    </location>
</feature>
<evidence type="ECO:0000259" key="8">
    <source>
        <dbReference type="Pfam" id="PF09430"/>
    </source>
</evidence>
<evidence type="ECO:0000256" key="3">
    <source>
        <dbReference type="ARBA" id="ARBA00022729"/>
    </source>
</evidence>
<comment type="subcellular location">
    <subcellularLocation>
        <location evidence="1">Membrane</location>
        <topology evidence="1">Single-pass membrane protein</topology>
    </subcellularLocation>
</comment>
<protein>
    <recommendedName>
        <fullName evidence="8">ER membrane protein complex subunit 7 beta-sandwich domain-containing protein</fullName>
    </recommendedName>
</protein>
<keyword evidence="4 7" id="KW-1133">Transmembrane helix</keyword>
<evidence type="ECO:0000256" key="2">
    <source>
        <dbReference type="ARBA" id="ARBA00022692"/>
    </source>
</evidence>
<dbReference type="InterPro" id="IPR039163">
    <property type="entry name" value="EMC7"/>
</dbReference>
<sequence>MRAVASVFSASGAWVAAILCARVVAAAAVGSGGVWVTANLVGRTGSVPGKLNGGVLPETAVLVHGTDSRVRGVSVRKDGTFEILQLPAPGEYTLSVTNALDYYSDVRVVLDSTGGVERVLVVESKLGRSVKQQSAKIRNKYDTVVFEPLAPVTYEVQQQSMNGIIQYLKKPIVILVLFVAIIMLILPNFADSMDPETYAELFGDRRPHPGRPADVYMAVMGLAQPGDGGKRLASSRAPCLDDSMAARPQAISQQSQQQQQHHPQQARRRKSAKQRA</sequence>
<gene>
    <name evidence="9" type="ORF">FVE85_7355</name>
</gene>
<evidence type="ECO:0000313" key="9">
    <source>
        <dbReference type="EMBL" id="KAA8499770.1"/>
    </source>
</evidence>
<reference evidence="10" key="1">
    <citation type="journal article" date="2019" name="Nat. Commun.">
        <title>Expansion of phycobilisome linker gene families in mesophilic red algae.</title>
        <authorList>
            <person name="Lee J."/>
            <person name="Kim D."/>
            <person name="Bhattacharya D."/>
            <person name="Yoon H.S."/>
        </authorList>
    </citation>
    <scope>NUCLEOTIDE SEQUENCE [LARGE SCALE GENOMIC DNA]</scope>
    <source>
        <strain evidence="10">CCMP 1328</strain>
    </source>
</reference>
<dbReference type="Proteomes" id="UP000324585">
    <property type="component" value="Unassembled WGS sequence"/>
</dbReference>
<proteinExistence type="predicted"/>
<dbReference type="EMBL" id="VRMN01000001">
    <property type="protein sequence ID" value="KAA8499770.1"/>
    <property type="molecule type" value="Genomic_DNA"/>
</dbReference>
<evidence type="ECO:0000256" key="1">
    <source>
        <dbReference type="ARBA" id="ARBA00004167"/>
    </source>
</evidence>
<keyword evidence="10" id="KW-1185">Reference proteome</keyword>
<dbReference type="Pfam" id="PF09430">
    <property type="entry name" value="EMC7_beta-sandw"/>
    <property type="match status" value="1"/>
</dbReference>
<accession>A0A5J4Z9G7</accession>
<evidence type="ECO:0000256" key="6">
    <source>
        <dbReference type="SAM" id="MobiDB-lite"/>
    </source>
</evidence>
<keyword evidence="2 7" id="KW-0812">Transmembrane</keyword>
<dbReference type="AlphaFoldDB" id="A0A5J4Z9G7"/>
<keyword evidence="3" id="KW-0732">Signal</keyword>
<evidence type="ECO:0000256" key="7">
    <source>
        <dbReference type="SAM" id="Phobius"/>
    </source>
</evidence>
<dbReference type="InterPro" id="IPR019008">
    <property type="entry name" value="Beta_sandwich_EMC7"/>
</dbReference>
<dbReference type="PANTHER" id="PTHR13605:SF4">
    <property type="entry name" value="ER MEMBRANE PROTEIN COMPLEX SUBUNIT 7"/>
    <property type="match status" value="1"/>
</dbReference>
<feature type="compositionally biased region" description="Basic residues" evidence="6">
    <location>
        <begin position="264"/>
        <end position="276"/>
    </location>
</feature>
<evidence type="ECO:0000256" key="5">
    <source>
        <dbReference type="ARBA" id="ARBA00023136"/>
    </source>
</evidence>
<keyword evidence="5 7" id="KW-0472">Membrane</keyword>